<name>A0ACA9STY4_9GLOM</name>
<proteinExistence type="predicted"/>
<gene>
    <name evidence="1" type="ORF">RPERSI_LOCUS35376</name>
</gene>
<reference evidence="1" key="1">
    <citation type="submission" date="2021-06" db="EMBL/GenBank/DDBJ databases">
        <authorList>
            <person name="Kallberg Y."/>
            <person name="Tangrot J."/>
            <person name="Rosling A."/>
        </authorList>
    </citation>
    <scope>NUCLEOTIDE SEQUENCE</scope>
    <source>
        <strain evidence="1">MA461A</strain>
    </source>
</reference>
<feature type="non-terminal residue" evidence="1">
    <location>
        <position position="1"/>
    </location>
</feature>
<accession>A0ACA9STY4</accession>
<keyword evidence="2" id="KW-1185">Reference proteome</keyword>
<feature type="non-terminal residue" evidence="1">
    <location>
        <position position="94"/>
    </location>
</feature>
<comment type="caution">
    <text evidence="1">The sequence shown here is derived from an EMBL/GenBank/DDBJ whole genome shotgun (WGS) entry which is preliminary data.</text>
</comment>
<dbReference type="Proteomes" id="UP000789920">
    <property type="component" value="Unassembled WGS sequence"/>
</dbReference>
<organism evidence="1 2">
    <name type="scientific">Racocetra persica</name>
    <dbReference type="NCBI Taxonomy" id="160502"/>
    <lineage>
        <taxon>Eukaryota</taxon>
        <taxon>Fungi</taxon>
        <taxon>Fungi incertae sedis</taxon>
        <taxon>Mucoromycota</taxon>
        <taxon>Glomeromycotina</taxon>
        <taxon>Glomeromycetes</taxon>
        <taxon>Diversisporales</taxon>
        <taxon>Gigasporaceae</taxon>
        <taxon>Racocetra</taxon>
    </lineage>
</organism>
<evidence type="ECO:0000313" key="2">
    <source>
        <dbReference type="Proteomes" id="UP000789920"/>
    </source>
</evidence>
<sequence>IKDFKERRDLINKWKKNDKGGVFIINYEMFRQLVMSEIDGSEFRECLLNPGPSLVVADEGHILKNKETQLQEALMHLKTPSRIILTGSPLQNNL</sequence>
<protein>
    <submittedName>
        <fullName evidence="1">34437_t:CDS:1</fullName>
    </submittedName>
</protein>
<dbReference type="EMBL" id="CAJVQC010163122">
    <property type="protein sequence ID" value="CAG8848954.1"/>
    <property type="molecule type" value="Genomic_DNA"/>
</dbReference>
<evidence type="ECO:0000313" key="1">
    <source>
        <dbReference type="EMBL" id="CAG8848954.1"/>
    </source>
</evidence>